<dbReference type="STRING" id="553510.B1H19_00695"/>
<organism evidence="6 7">
    <name type="scientific">Streptomyces gilvosporeus</name>
    <dbReference type="NCBI Taxonomy" id="553510"/>
    <lineage>
        <taxon>Bacteria</taxon>
        <taxon>Bacillati</taxon>
        <taxon>Actinomycetota</taxon>
        <taxon>Actinomycetes</taxon>
        <taxon>Kitasatosporales</taxon>
        <taxon>Streptomycetaceae</taxon>
        <taxon>Streptomyces</taxon>
    </lineage>
</organism>
<protein>
    <submittedName>
        <fullName evidence="6">LacI family transcriptional regulator</fullName>
    </submittedName>
</protein>
<dbReference type="SUPFAM" id="SSF53822">
    <property type="entry name" value="Periplasmic binding protein-like I"/>
    <property type="match status" value="1"/>
</dbReference>
<proteinExistence type="predicted"/>
<keyword evidence="7" id="KW-1185">Reference proteome</keyword>
<dbReference type="SUPFAM" id="SSF47413">
    <property type="entry name" value="lambda repressor-like DNA-binding domains"/>
    <property type="match status" value="1"/>
</dbReference>
<dbReference type="EMBL" id="CP020569">
    <property type="protein sequence ID" value="ARF52911.1"/>
    <property type="molecule type" value="Genomic_DNA"/>
</dbReference>
<dbReference type="RefSeq" id="WP_083102336.1">
    <property type="nucleotide sequence ID" value="NZ_CP020569.1"/>
</dbReference>
<dbReference type="Proteomes" id="UP000192726">
    <property type="component" value="Chromosome"/>
</dbReference>
<evidence type="ECO:0000256" key="2">
    <source>
        <dbReference type="ARBA" id="ARBA00023125"/>
    </source>
</evidence>
<dbReference type="InterPro" id="IPR000843">
    <property type="entry name" value="HTH_LacI"/>
</dbReference>
<keyword evidence="3" id="KW-0804">Transcription</keyword>
<dbReference type="InterPro" id="IPR046335">
    <property type="entry name" value="LacI/GalR-like_sensor"/>
</dbReference>
<dbReference type="KEGG" id="sgv:B1H19_00695"/>
<evidence type="ECO:0000256" key="3">
    <source>
        <dbReference type="ARBA" id="ARBA00023163"/>
    </source>
</evidence>
<evidence type="ECO:0000259" key="5">
    <source>
        <dbReference type="PROSITE" id="PS50932"/>
    </source>
</evidence>
<dbReference type="Pfam" id="PF00356">
    <property type="entry name" value="LacI"/>
    <property type="match status" value="1"/>
</dbReference>
<dbReference type="AlphaFoldDB" id="A0A1V0TJ13"/>
<feature type="domain" description="HTH lacI-type" evidence="5">
    <location>
        <begin position="15"/>
        <end position="69"/>
    </location>
</feature>
<dbReference type="OrthoDB" id="3595338at2"/>
<dbReference type="CDD" id="cd06267">
    <property type="entry name" value="PBP1_LacI_sugar_binding-like"/>
    <property type="match status" value="1"/>
</dbReference>
<dbReference type="PANTHER" id="PTHR30146:SF109">
    <property type="entry name" value="HTH-TYPE TRANSCRIPTIONAL REGULATOR GALS"/>
    <property type="match status" value="1"/>
</dbReference>
<dbReference type="CDD" id="cd01392">
    <property type="entry name" value="HTH_LacI"/>
    <property type="match status" value="1"/>
</dbReference>
<sequence>MTQGEAAPRSTRSRPTMREVAALAGVAIKTVSRVFNDVPTVDPAIVARVREAAEKLGYRPNLTASSLRRGDGRTATIGMLVEDAANPFSAVLTRTVENVARERGVLVLVGSLDEDPTRERELAQALVDRRVDGLVIVPAGRDQSYLISEQRSGTRMVFVDREAGLLDADAVVSENRQGAIIAVNHLLKAGHCRIAYLGDRASIPTAAQRFDGYRHALEVAHLAYDDEIVRHVGSSEEAAIAAAEQVLSLPDPPTALFTSQNFVTTGAVRALRAMGRQDCVAQVGFDDFPLADMLSPGISVIAQDVERVGRTAAEMLFRRLDGDESPTRTVTVPTRLIKRGSGEIPAERPRHDGSRRSHRTAPGCDRDR</sequence>
<dbReference type="GO" id="GO:0003700">
    <property type="term" value="F:DNA-binding transcription factor activity"/>
    <property type="evidence" value="ECO:0007669"/>
    <property type="project" value="TreeGrafter"/>
</dbReference>
<evidence type="ECO:0000256" key="1">
    <source>
        <dbReference type="ARBA" id="ARBA00023015"/>
    </source>
</evidence>
<gene>
    <name evidence="6" type="ORF">B1H19_00695</name>
</gene>
<feature type="compositionally biased region" description="Basic and acidic residues" evidence="4">
    <location>
        <begin position="345"/>
        <end position="355"/>
    </location>
</feature>
<accession>A0A1V0TJ13</accession>
<name>A0A1V0TJ13_9ACTN</name>
<dbReference type="InterPro" id="IPR010982">
    <property type="entry name" value="Lambda_DNA-bd_dom_sf"/>
</dbReference>
<evidence type="ECO:0000313" key="6">
    <source>
        <dbReference type="EMBL" id="ARF52911.1"/>
    </source>
</evidence>
<dbReference type="Gene3D" id="3.40.50.2300">
    <property type="match status" value="2"/>
</dbReference>
<dbReference type="Pfam" id="PF13377">
    <property type="entry name" value="Peripla_BP_3"/>
    <property type="match status" value="1"/>
</dbReference>
<evidence type="ECO:0000313" key="7">
    <source>
        <dbReference type="Proteomes" id="UP000192726"/>
    </source>
</evidence>
<keyword evidence="2" id="KW-0238">DNA-binding</keyword>
<dbReference type="InterPro" id="IPR028082">
    <property type="entry name" value="Peripla_BP_I"/>
</dbReference>
<dbReference type="PANTHER" id="PTHR30146">
    <property type="entry name" value="LACI-RELATED TRANSCRIPTIONAL REPRESSOR"/>
    <property type="match status" value="1"/>
</dbReference>
<dbReference type="PROSITE" id="PS50932">
    <property type="entry name" value="HTH_LACI_2"/>
    <property type="match status" value="1"/>
</dbReference>
<evidence type="ECO:0000256" key="4">
    <source>
        <dbReference type="SAM" id="MobiDB-lite"/>
    </source>
</evidence>
<feature type="region of interest" description="Disordered" evidence="4">
    <location>
        <begin position="324"/>
        <end position="368"/>
    </location>
</feature>
<dbReference type="Gene3D" id="1.10.260.40">
    <property type="entry name" value="lambda repressor-like DNA-binding domains"/>
    <property type="match status" value="1"/>
</dbReference>
<dbReference type="GO" id="GO:0000976">
    <property type="term" value="F:transcription cis-regulatory region binding"/>
    <property type="evidence" value="ECO:0007669"/>
    <property type="project" value="TreeGrafter"/>
</dbReference>
<keyword evidence="1" id="KW-0805">Transcription regulation</keyword>
<dbReference type="SMART" id="SM00354">
    <property type="entry name" value="HTH_LACI"/>
    <property type="match status" value="1"/>
</dbReference>
<reference evidence="6 7" key="1">
    <citation type="submission" date="2017-04" db="EMBL/GenBank/DDBJ databases">
        <title>Complete Genome Sequence of Streptomyces gilvosporeus F607, a Capable Producer of Natamycin.</title>
        <authorList>
            <person name="Zong G."/>
            <person name="Zhong C."/>
            <person name="Fu J."/>
            <person name="Qin R."/>
            <person name="Cao G."/>
        </authorList>
    </citation>
    <scope>NUCLEOTIDE SEQUENCE [LARGE SCALE GENOMIC DNA]</scope>
    <source>
        <strain evidence="6 7">F607</strain>
    </source>
</reference>